<dbReference type="Pfam" id="PF17287">
    <property type="entry name" value="POTRA_3"/>
    <property type="match status" value="1"/>
</dbReference>
<gene>
    <name evidence="8" type="ORF">SAMN05192589_109169</name>
</gene>
<organism evidence="8 9">
    <name type="scientific">Paracidovorax valerianellae</name>
    <dbReference type="NCBI Taxonomy" id="187868"/>
    <lineage>
        <taxon>Bacteria</taxon>
        <taxon>Pseudomonadati</taxon>
        <taxon>Pseudomonadota</taxon>
        <taxon>Betaproteobacteria</taxon>
        <taxon>Burkholderiales</taxon>
        <taxon>Comamonadaceae</taxon>
        <taxon>Paracidovorax</taxon>
    </lineage>
</organism>
<feature type="domain" description="Polypeptide-transport-associated ShlB-type" evidence="6">
    <location>
        <begin position="83"/>
        <end position="158"/>
    </location>
</feature>
<protein>
    <submittedName>
        <fullName evidence="8">Hemolysin activation/secretion protein</fullName>
    </submittedName>
</protein>
<keyword evidence="2" id="KW-0812">Transmembrane</keyword>
<name>A0A1G6Y0R3_9BURK</name>
<proteinExistence type="predicted"/>
<dbReference type="GO" id="GO:0098046">
    <property type="term" value="C:type V protein secretion system complex"/>
    <property type="evidence" value="ECO:0007669"/>
    <property type="project" value="TreeGrafter"/>
</dbReference>
<feature type="chain" id="PRO_5011500583" evidence="4">
    <location>
        <begin position="23"/>
        <end position="566"/>
    </location>
</feature>
<reference evidence="8 9" key="1">
    <citation type="submission" date="2016-10" db="EMBL/GenBank/DDBJ databases">
        <authorList>
            <person name="de Groot N.N."/>
        </authorList>
    </citation>
    <scope>NUCLEOTIDE SEQUENCE [LARGE SCALE GENOMIC DNA]</scope>
    <source>
        <strain evidence="8 9">DSM 16619</strain>
    </source>
</reference>
<dbReference type="InterPro" id="IPR027282">
    <property type="entry name" value="TPS"/>
</dbReference>
<dbReference type="InterPro" id="IPR005565">
    <property type="entry name" value="Hemolysn_activator_HlyB_C"/>
</dbReference>
<keyword evidence="4" id="KW-0732">Signal</keyword>
<dbReference type="InterPro" id="IPR013686">
    <property type="entry name" value="Polypept-transport_assoc_ShlB"/>
</dbReference>
<evidence type="ECO:0000256" key="4">
    <source>
        <dbReference type="SAM" id="SignalP"/>
    </source>
</evidence>
<evidence type="ECO:0000259" key="5">
    <source>
        <dbReference type="Pfam" id="PF03865"/>
    </source>
</evidence>
<dbReference type="OrthoDB" id="290122at2"/>
<dbReference type="Gene3D" id="3.10.20.310">
    <property type="entry name" value="membrane protein fhac"/>
    <property type="match status" value="1"/>
</dbReference>
<feature type="domain" description="Haemolysin activator HlyB C-terminal" evidence="5">
    <location>
        <begin position="223"/>
        <end position="530"/>
    </location>
</feature>
<evidence type="ECO:0000256" key="1">
    <source>
        <dbReference type="ARBA" id="ARBA00022452"/>
    </source>
</evidence>
<sequence length="566" mass="61530">MKFSRLSGTLCVLVLAPVMGHAQVPPAPRDPNDQLIREQQEKLREDLLRQAPPASIQFDQPGQDGRVPDARALSDIPSTGPTFLVHTIRQEGAALLPETVFREVAAPFAGQSLGVAHINVLLERMNRALVAAGYTTSRAYVGNQSLHEGVLAITIVPGTIEKLLYNGAAVEAGRADGPGIAMAMPMEEGDVLRLRDIEQAVDQLNRLRRNNVQVQIRPGTQPGGSIVEFVNQPRDGARYNVSVDNQGSAATGRMRIQMGVDNGNVLGLMESLNAGLTTSADTNALYGTFSVPLGYTTVAGMASISEYQNLVGDTALVYGRSRSYTLSVNHLLDRDQTSKTAFDVSLTRRDSERSINNLRLSPQDQTVLRAGVNRLQRFETEYGMGQWTADAGVSHGLSWWGANRDPADLPSAAARYAFTKAELSASLERPLPGAWVWRSRGAGQWSRHPLYSSEQLFAGGVGSVRGFAESAQGGDRGAYWRNEWAWQKAPPLFGGEVRYEPYTFFDMAHVRTVSDGRSHGLASAGGGVRMAYRTGFFEAILGKPLRRPQGVADSGWRINVSASYQF</sequence>
<evidence type="ECO:0000259" key="7">
    <source>
        <dbReference type="Pfam" id="PF17287"/>
    </source>
</evidence>
<evidence type="ECO:0000259" key="6">
    <source>
        <dbReference type="Pfam" id="PF08479"/>
    </source>
</evidence>
<dbReference type="PIRSF" id="PIRSF029745">
    <property type="entry name" value="FhaC"/>
    <property type="match status" value="1"/>
</dbReference>
<dbReference type="PANTHER" id="PTHR34597">
    <property type="entry name" value="SLR1661 PROTEIN"/>
    <property type="match status" value="1"/>
</dbReference>
<keyword evidence="1" id="KW-0472">Membrane</keyword>
<dbReference type="RefSeq" id="WP_092744597.1">
    <property type="nucleotide sequence ID" value="NZ_FMZC01000009.1"/>
</dbReference>
<dbReference type="STRING" id="187868.SAMN05192589_109169"/>
<keyword evidence="3" id="KW-0998">Cell outer membrane</keyword>
<dbReference type="GO" id="GO:0008320">
    <property type="term" value="F:protein transmembrane transporter activity"/>
    <property type="evidence" value="ECO:0007669"/>
    <property type="project" value="TreeGrafter"/>
</dbReference>
<evidence type="ECO:0000256" key="2">
    <source>
        <dbReference type="ARBA" id="ARBA00022692"/>
    </source>
</evidence>
<accession>A0A1G6Y0R3</accession>
<dbReference type="Gene3D" id="2.40.160.50">
    <property type="entry name" value="membrane protein fhac: a member of the omp85/tpsb transporter family"/>
    <property type="match status" value="1"/>
</dbReference>
<feature type="signal peptide" evidence="4">
    <location>
        <begin position="1"/>
        <end position="22"/>
    </location>
</feature>
<keyword evidence="9" id="KW-1185">Reference proteome</keyword>
<dbReference type="AlphaFoldDB" id="A0A1G6Y0R3"/>
<dbReference type="Pfam" id="PF03865">
    <property type="entry name" value="ShlB"/>
    <property type="match status" value="1"/>
</dbReference>
<dbReference type="Pfam" id="PF08479">
    <property type="entry name" value="POTRA_2"/>
    <property type="match status" value="1"/>
</dbReference>
<dbReference type="EMBL" id="FMZC01000009">
    <property type="protein sequence ID" value="SDD83900.1"/>
    <property type="molecule type" value="Genomic_DNA"/>
</dbReference>
<dbReference type="InterPro" id="IPR035251">
    <property type="entry name" value="ShlB_POTRA"/>
</dbReference>
<evidence type="ECO:0000256" key="3">
    <source>
        <dbReference type="ARBA" id="ARBA00023237"/>
    </source>
</evidence>
<feature type="domain" description="ShlB POTRA" evidence="7">
    <location>
        <begin position="162"/>
        <end position="218"/>
    </location>
</feature>
<keyword evidence="1" id="KW-1134">Transmembrane beta strand</keyword>
<evidence type="ECO:0000313" key="9">
    <source>
        <dbReference type="Proteomes" id="UP000198781"/>
    </source>
</evidence>
<dbReference type="GO" id="GO:0046819">
    <property type="term" value="P:protein secretion by the type V secretion system"/>
    <property type="evidence" value="ECO:0007669"/>
    <property type="project" value="TreeGrafter"/>
</dbReference>
<evidence type="ECO:0000313" key="8">
    <source>
        <dbReference type="EMBL" id="SDD83900.1"/>
    </source>
</evidence>
<dbReference type="Proteomes" id="UP000198781">
    <property type="component" value="Unassembled WGS sequence"/>
</dbReference>
<dbReference type="PANTHER" id="PTHR34597:SF3">
    <property type="entry name" value="OUTER MEMBRANE TRANSPORTER CDIB"/>
    <property type="match status" value="1"/>
</dbReference>
<dbReference type="InterPro" id="IPR051544">
    <property type="entry name" value="TPS_OM_transporter"/>
</dbReference>